<feature type="compositionally biased region" description="Gly residues" evidence="5">
    <location>
        <begin position="610"/>
        <end position="620"/>
    </location>
</feature>
<feature type="region of interest" description="Disordered" evidence="5">
    <location>
        <begin position="655"/>
        <end position="688"/>
    </location>
</feature>
<feature type="compositionally biased region" description="Polar residues" evidence="5">
    <location>
        <begin position="469"/>
        <end position="507"/>
    </location>
</feature>
<proteinExistence type="predicted"/>
<evidence type="ECO:0000313" key="8">
    <source>
        <dbReference type="Proteomes" id="UP001329825"/>
    </source>
</evidence>
<organism evidence="7 8">
    <name type="scientific">Kwoniella shivajii</name>
    <dbReference type="NCBI Taxonomy" id="564305"/>
    <lineage>
        <taxon>Eukaryota</taxon>
        <taxon>Fungi</taxon>
        <taxon>Dikarya</taxon>
        <taxon>Basidiomycota</taxon>
        <taxon>Agaricomycotina</taxon>
        <taxon>Tremellomycetes</taxon>
        <taxon>Tremellales</taxon>
        <taxon>Cryptococcaceae</taxon>
        <taxon>Kwoniella</taxon>
    </lineage>
</organism>
<evidence type="ECO:0000256" key="6">
    <source>
        <dbReference type="SAM" id="Phobius"/>
    </source>
</evidence>
<feature type="transmembrane region" description="Helical" evidence="6">
    <location>
        <begin position="74"/>
        <end position="93"/>
    </location>
</feature>
<dbReference type="GeneID" id="87955641"/>
<sequence length="717" mass="77907">MAGIPVFVAILVGLISSFVQSLGLTIQRKSHVLDSNLPISSRKKPIKRPLWLFGFGIYMTSNIFSTIFQLDALPIVILAPLGAVSLIYNAILARVMLGDQFGSTWIIGTALIALGAVGIAIFGVVEESHHGLNEILLLFKRPPFVVFFTITSFLTALVLIGAHIASFHVYRQLSRIQLPDDNSGDSTPTSLVPSNYASSHTASPAIPFRTTRNSKQWKPLLSSSSDSASSFIPNSNKPDDIGYQTQIHKLSITIPNTTLQNPATGPNQNTDANPSTNSINCTITSKQQRTLTLCGLAFASASGTLSGMCLVLAKAAVELLVISINHWRTGQGENEFLKLQTWFLFLGLIICAVLQLVYLNHSLTFAGPAIICPLAFCFFNLSSIFSGMVFYDQFSRLSTIQITFVSLGVAILLIGVWVVSAVQPDSAVDVGTWIEEESNIDIEEEGESFFPHQESQSPTDHDENGPLAPSSQISNQDRMTQSYPQPQSQRTSLNFTNNNNDETSTPPTLHRSVFSNPDIPSPTRAHPHPQTPTSPLSPISRKHRRTRYGSLIPDLVPTGAPTGFSIGLGASSPGFALRSGSFSHDGEFHPHHGHSPLIGHPNANANASGSGSGSGSGLIGLGLNSESGHGHSRIRSRSEGQRGLMAIITGQDESAYEARTEDQDPDQQGGEHRQEDNQTEGELREWREGDKRKAWWERLFGRKTNRNKIRLEGDEGS</sequence>
<evidence type="ECO:0000313" key="7">
    <source>
        <dbReference type="EMBL" id="WRT66551.1"/>
    </source>
</evidence>
<name>A0ABZ1CXR4_9TREE</name>
<feature type="transmembrane region" description="Helical" evidence="6">
    <location>
        <begin position="341"/>
        <end position="359"/>
    </location>
</feature>
<feature type="transmembrane region" description="Helical" evidence="6">
    <location>
        <begin position="365"/>
        <end position="390"/>
    </location>
</feature>
<evidence type="ECO:0000256" key="3">
    <source>
        <dbReference type="ARBA" id="ARBA00022989"/>
    </source>
</evidence>
<feature type="transmembrane region" description="Helical" evidence="6">
    <location>
        <begin position="105"/>
        <end position="125"/>
    </location>
</feature>
<feature type="transmembrane region" description="Helical" evidence="6">
    <location>
        <begin position="6"/>
        <end position="26"/>
    </location>
</feature>
<protein>
    <submittedName>
        <fullName evidence="7">Uncharacterized protein</fullName>
    </submittedName>
</protein>
<dbReference type="Proteomes" id="UP001329825">
    <property type="component" value="Chromosome 4"/>
</dbReference>
<feature type="region of interest" description="Disordered" evidence="5">
    <location>
        <begin position="448"/>
        <end position="542"/>
    </location>
</feature>
<reference evidence="7 8" key="1">
    <citation type="submission" date="2024-01" db="EMBL/GenBank/DDBJ databases">
        <title>Comparative genomics of Cryptococcus and Kwoniella reveals pathogenesis evolution and contrasting modes of karyotype evolution via chromosome fusion or intercentromeric recombination.</title>
        <authorList>
            <person name="Coelho M.A."/>
            <person name="David-Palma M."/>
            <person name="Shea T."/>
            <person name="Bowers K."/>
            <person name="McGinley-Smith S."/>
            <person name="Mohammad A.W."/>
            <person name="Gnirke A."/>
            <person name="Yurkov A.M."/>
            <person name="Nowrousian M."/>
            <person name="Sun S."/>
            <person name="Cuomo C.A."/>
            <person name="Heitman J."/>
        </authorList>
    </citation>
    <scope>NUCLEOTIDE SEQUENCE [LARGE SCALE GENOMIC DNA]</scope>
    <source>
        <strain evidence="7">CBS 11374</strain>
    </source>
</reference>
<keyword evidence="3 6" id="KW-1133">Transmembrane helix</keyword>
<accession>A0ABZ1CXR4</accession>
<gene>
    <name evidence="7" type="ORF">IL334_003510</name>
</gene>
<keyword evidence="2 6" id="KW-0812">Transmembrane</keyword>
<keyword evidence="4 6" id="KW-0472">Membrane</keyword>
<dbReference type="RefSeq" id="XP_062791291.1">
    <property type="nucleotide sequence ID" value="XM_062935240.1"/>
</dbReference>
<evidence type="ECO:0000256" key="1">
    <source>
        <dbReference type="ARBA" id="ARBA00004141"/>
    </source>
</evidence>
<feature type="transmembrane region" description="Helical" evidence="6">
    <location>
        <begin position="50"/>
        <end position="68"/>
    </location>
</feature>
<comment type="subcellular location">
    <subcellularLocation>
        <location evidence="1">Membrane</location>
        <topology evidence="1">Multi-pass membrane protein</topology>
    </subcellularLocation>
</comment>
<feature type="region of interest" description="Disordered" evidence="5">
    <location>
        <begin position="181"/>
        <end position="208"/>
    </location>
</feature>
<feature type="region of interest" description="Disordered" evidence="5">
    <location>
        <begin position="581"/>
        <end position="642"/>
    </location>
</feature>
<evidence type="ECO:0000256" key="5">
    <source>
        <dbReference type="SAM" id="MobiDB-lite"/>
    </source>
</evidence>
<feature type="transmembrane region" description="Helical" evidence="6">
    <location>
        <begin position="402"/>
        <end position="422"/>
    </location>
</feature>
<feature type="compositionally biased region" description="Polar residues" evidence="5">
    <location>
        <begin position="184"/>
        <end position="202"/>
    </location>
</feature>
<evidence type="ECO:0000256" key="2">
    <source>
        <dbReference type="ARBA" id="ARBA00022692"/>
    </source>
</evidence>
<dbReference type="InterPro" id="IPR008521">
    <property type="entry name" value="Mg_trans_NIPA"/>
</dbReference>
<dbReference type="EMBL" id="CP141884">
    <property type="protein sequence ID" value="WRT66551.1"/>
    <property type="molecule type" value="Genomic_DNA"/>
</dbReference>
<feature type="compositionally biased region" description="Basic and acidic residues" evidence="5">
    <location>
        <begin position="669"/>
        <end position="688"/>
    </location>
</feature>
<keyword evidence="8" id="KW-1185">Reference proteome</keyword>
<dbReference type="InterPro" id="IPR037185">
    <property type="entry name" value="EmrE-like"/>
</dbReference>
<feature type="transmembrane region" description="Helical" evidence="6">
    <location>
        <begin position="145"/>
        <end position="170"/>
    </location>
</feature>
<dbReference type="PANTHER" id="PTHR12570:SF86">
    <property type="entry name" value="ADR321CP"/>
    <property type="match status" value="1"/>
</dbReference>
<dbReference type="SUPFAM" id="SSF103481">
    <property type="entry name" value="Multidrug resistance efflux transporter EmrE"/>
    <property type="match status" value="1"/>
</dbReference>
<dbReference type="Pfam" id="PF05653">
    <property type="entry name" value="Mg_trans_NIPA"/>
    <property type="match status" value="2"/>
</dbReference>
<dbReference type="PANTHER" id="PTHR12570">
    <property type="match status" value="1"/>
</dbReference>
<evidence type="ECO:0000256" key="4">
    <source>
        <dbReference type="ARBA" id="ARBA00023136"/>
    </source>
</evidence>